<evidence type="ECO:0000313" key="3">
    <source>
        <dbReference type="EMBL" id="BFO70171.1"/>
    </source>
</evidence>
<evidence type="ECO:0000259" key="2">
    <source>
        <dbReference type="Pfam" id="PF17415"/>
    </source>
</evidence>
<name>A0AB33ILE0_9BACT</name>
<dbReference type="Pfam" id="PF17415">
    <property type="entry name" value="NigD_C"/>
    <property type="match status" value="1"/>
</dbReference>
<dbReference type="AlphaFoldDB" id="A0AB33ILE0"/>
<sequence>MDMKTTNTVFRLIKKANGMKVTGLLSLLAVVMASMLVSSCDMDDDDNRVLNSYVANAVVTIKPMNDGKEFFIWVTDKKGGVASNITKSPFGGKEVRALANLRDDGLNKSGVQQFYVNWLDSIRTKPAVKTLGEKEDMVKFGNDPVEVVQDFTTVAEDGYLTLRFRTLWGVKGKKQHVVSLVTGTNPKDPYELVFRHHAHGDTKGTAADALVAFRLAEIDSIAKAQGKKEVKLKLTWKSFAGQKSVNFSYRVRDDNLYK</sequence>
<dbReference type="InterPro" id="IPR038143">
    <property type="entry name" value="NigD-like_C_dom_sf"/>
</dbReference>
<keyword evidence="1" id="KW-0732">Signal</keyword>
<reference evidence="3" key="1">
    <citation type="submission" date="2024-07" db="EMBL/GenBank/DDBJ databases">
        <title>Complete genome sequence of Prevotella sp. YM-2024 GTC17253.</title>
        <authorList>
            <person name="Hayashi M."/>
            <person name="Muto Y."/>
            <person name="Tanaka K."/>
            <person name="Niwa H."/>
        </authorList>
    </citation>
    <scope>NUCLEOTIDE SEQUENCE</scope>
    <source>
        <strain evidence="3">GTC17253</strain>
    </source>
</reference>
<feature type="chain" id="PRO_5044214685" evidence="1">
    <location>
        <begin position="40"/>
        <end position="258"/>
    </location>
</feature>
<feature type="signal peptide" evidence="1">
    <location>
        <begin position="1"/>
        <end position="39"/>
    </location>
</feature>
<accession>A0AB33ILE0</accession>
<evidence type="ECO:0000256" key="1">
    <source>
        <dbReference type="SAM" id="SignalP"/>
    </source>
</evidence>
<gene>
    <name evidence="3" type="ORF">GTC17253_01370</name>
</gene>
<proteinExistence type="predicted"/>
<protein>
    <submittedName>
        <fullName evidence="3">NigD-like protein</fullName>
    </submittedName>
</protein>
<dbReference type="EMBL" id="AP035785">
    <property type="protein sequence ID" value="BFO70171.1"/>
    <property type="molecule type" value="Genomic_DNA"/>
</dbReference>
<feature type="domain" description="NigD-like C-terminal" evidence="2">
    <location>
        <begin position="132"/>
        <end position="249"/>
    </location>
</feature>
<organism evidence="3">
    <name type="scientific">Prevotella sp. GTC17253</name>
    <dbReference type="NCBI Taxonomy" id="3236793"/>
    <lineage>
        <taxon>Bacteria</taxon>
        <taxon>Pseudomonadati</taxon>
        <taxon>Bacteroidota</taxon>
        <taxon>Bacteroidia</taxon>
        <taxon>Bacteroidales</taxon>
        <taxon>Prevotellaceae</taxon>
        <taxon>Prevotella</taxon>
    </lineage>
</organism>
<dbReference type="Gene3D" id="2.60.40.2370">
    <property type="entry name" value="NigD-like, C-terminal beta sandwich domain"/>
    <property type="match status" value="1"/>
</dbReference>
<dbReference type="InterPro" id="IPR035376">
    <property type="entry name" value="NigD_C"/>
</dbReference>